<dbReference type="PANTHER" id="PTHR35807">
    <property type="entry name" value="TRANSCRIPTIONAL REGULATOR REDD-RELATED"/>
    <property type="match status" value="1"/>
</dbReference>
<dbReference type="Pfam" id="PF01638">
    <property type="entry name" value="HxlR"/>
    <property type="match status" value="1"/>
</dbReference>
<dbReference type="InterPro" id="IPR051677">
    <property type="entry name" value="AfsR-DnrI-RedD_regulator"/>
</dbReference>
<dbReference type="SUPFAM" id="SSF48452">
    <property type="entry name" value="TPR-like"/>
    <property type="match status" value="1"/>
</dbReference>
<feature type="domain" description="HTH hxlR-type" evidence="2">
    <location>
        <begin position="1"/>
        <end position="86"/>
    </location>
</feature>
<evidence type="ECO:0000313" key="4">
    <source>
        <dbReference type="Proteomes" id="UP000237983"/>
    </source>
</evidence>
<dbReference type="InterPro" id="IPR011990">
    <property type="entry name" value="TPR-like_helical_dom_sf"/>
</dbReference>
<reference evidence="3 4" key="1">
    <citation type="submission" date="2018-03" db="EMBL/GenBank/DDBJ databases">
        <title>Genomic Encyclopedia of Type Strains, Phase III (KMG-III): the genomes of soil and plant-associated and newly described type strains.</title>
        <authorList>
            <person name="Whitman W."/>
        </authorList>
    </citation>
    <scope>NUCLEOTIDE SEQUENCE [LARGE SCALE GENOMIC DNA]</scope>
    <source>
        <strain evidence="3 4">CGMCC 1.12484</strain>
    </source>
</reference>
<dbReference type="InterPro" id="IPR002577">
    <property type="entry name" value="HTH_HxlR"/>
</dbReference>
<dbReference type="SUPFAM" id="SSF46785">
    <property type="entry name" value="Winged helix' DNA-binding domain"/>
    <property type="match status" value="1"/>
</dbReference>
<evidence type="ECO:0000256" key="1">
    <source>
        <dbReference type="SAM" id="MobiDB-lite"/>
    </source>
</evidence>
<dbReference type="InterPro" id="IPR005158">
    <property type="entry name" value="BTAD"/>
</dbReference>
<dbReference type="PROSITE" id="PS51118">
    <property type="entry name" value="HTH_HXLR"/>
    <property type="match status" value="1"/>
</dbReference>
<feature type="compositionally biased region" description="Basic and acidic residues" evidence="1">
    <location>
        <begin position="91"/>
        <end position="104"/>
    </location>
</feature>
<feature type="region of interest" description="Disordered" evidence="1">
    <location>
        <begin position="84"/>
        <end position="108"/>
    </location>
</feature>
<evidence type="ECO:0000313" key="3">
    <source>
        <dbReference type="EMBL" id="PRY69901.1"/>
    </source>
</evidence>
<sequence>MLNMERWTLLIVREALLRDTTRFADFQNSLGVAPELLATRLDDLVGSGVMHVTPEAHYELTSKGRDLESTIVELSRWSDRWANTRSPQNRRAGDRHAQSRRAEDQGQPWISDRRVDAVRTVDVAWATVRVDEETALLRQTPRPREAATHEVSGTTTNIVTIEISLLGAFALTVGGRSVGPLSIGSQRLLVFLALHDRAVGRAAMAGRMWPDATDERAGISLRSALSRLDGPTREAILAAPAGLSLASSVIVDLRAAKRLAARLVQPHAATRSLDFSSESIAILSSELLPDWYDDWVIAEAEEWRQVRMNALEALATALTEQGRLAEAAAAARAAMKVEPLRESAHATLIRVHLAEGNQSEALRVFERYRLLLITTLGLEPTERLSALVSKLTTR</sequence>
<dbReference type="Gene3D" id="1.10.10.10">
    <property type="entry name" value="Winged helix-like DNA-binding domain superfamily/Winged helix DNA-binding domain"/>
    <property type="match status" value="2"/>
</dbReference>
<keyword evidence="4" id="KW-1185">Reference proteome</keyword>
<comment type="caution">
    <text evidence="3">The sequence shown here is derived from an EMBL/GenBank/DDBJ whole genome shotgun (WGS) entry which is preliminary data.</text>
</comment>
<protein>
    <submittedName>
        <fullName evidence="3">HxlR family transcriptional regulator</fullName>
    </submittedName>
</protein>
<dbReference type="SMART" id="SM01043">
    <property type="entry name" value="BTAD"/>
    <property type="match status" value="1"/>
</dbReference>
<dbReference type="InterPro" id="IPR036390">
    <property type="entry name" value="WH_DNA-bd_sf"/>
</dbReference>
<dbReference type="OrthoDB" id="5509004at2"/>
<dbReference type="RefSeq" id="WP_106208641.1">
    <property type="nucleotide sequence ID" value="NZ_PVTL01000001.1"/>
</dbReference>
<gene>
    <name evidence="3" type="ORF">B0I08_10123</name>
</gene>
<proteinExistence type="predicted"/>
<dbReference type="Proteomes" id="UP000237983">
    <property type="component" value="Unassembled WGS sequence"/>
</dbReference>
<dbReference type="InterPro" id="IPR036388">
    <property type="entry name" value="WH-like_DNA-bd_sf"/>
</dbReference>
<dbReference type="Gene3D" id="1.25.40.10">
    <property type="entry name" value="Tetratricopeptide repeat domain"/>
    <property type="match status" value="1"/>
</dbReference>
<dbReference type="EMBL" id="PVTL01000001">
    <property type="protein sequence ID" value="PRY69901.1"/>
    <property type="molecule type" value="Genomic_DNA"/>
</dbReference>
<evidence type="ECO:0000259" key="2">
    <source>
        <dbReference type="PROSITE" id="PS51118"/>
    </source>
</evidence>
<organism evidence="3 4">
    <name type="scientific">Glaciihabitans tibetensis</name>
    <dbReference type="NCBI Taxonomy" id="1266600"/>
    <lineage>
        <taxon>Bacteria</taxon>
        <taxon>Bacillati</taxon>
        <taxon>Actinomycetota</taxon>
        <taxon>Actinomycetes</taxon>
        <taxon>Micrococcales</taxon>
        <taxon>Microbacteriaceae</taxon>
        <taxon>Glaciihabitans</taxon>
    </lineage>
</organism>
<name>A0A2T0VI48_9MICO</name>
<accession>A0A2T0VI48</accession>
<dbReference type="Pfam" id="PF03704">
    <property type="entry name" value="BTAD"/>
    <property type="match status" value="1"/>
</dbReference>
<dbReference type="AlphaFoldDB" id="A0A2T0VI48"/>